<feature type="compositionally biased region" description="Polar residues" evidence="1">
    <location>
        <begin position="8"/>
        <end position="19"/>
    </location>
</feature>
<feature type="compositionally biased region" description="Polar residues" evidence="1">
    <location>
        <begin position="217"/>
        <end position="232"/>
    </location>
</feature>
<feature type="compositionally biased region" description="Low complexity" evidence="1">
    <location>
        <begin position="345"/>
        <end position="361"/>
    </location>
</feature>
<feature type="region of interest" description="Disordered" evidence="1">
    <location>
        <begin position="217"/>
        <end position="282"/>
    </location>
</feature>
<feature type="compositionally biased region" description="Polar residues" evidence="1">
    <location>
        <begin position="362"/>
        <end position="372"/>
    </location>
</feature>
<dbReference type="GeneID" id="20212231"/>
<dbReference type="InParanoid" id="T1FTT4"/>
<evidence type="ECO:0000256" key="1">
    <source>
        <dbReference type="SAM" id="MobiDB-lite"/>
    </source>
</evidence>
<sequence>MKNENDSPARQSHQRSVARSTCNNHHNINNNDNTNNCNNNININNNINNNNVENSSSSSFSFSSNVPVTTNKLNNNVIGKYFSCNIPKLPGSFNCRTRYGSVPNLKVSSEGCGDNHSIYLPLSVRHSGPGQLYDGEDDNEDVQVDEPGDDGGGLLNNLRDERVGRFHDATNRMIPRCFNRLFGVQDQSIQPIPSQPLPTVHSRRDVNVDSIEASSNFQISNSRGMIEQTSEQPCRIPTSNRLSSSSSSSSSSGRRRRFSNPDSTISSIISGVTSNSSSTQGDNWYYYDRRLQNNNFRVRINLYSAIFRFYSGVNRRNCIPSPPPSYEESTSSTYQHSVANVNQLNNNNSSSSNNSNNNGNSHQITDDTTNQSPPADDDLTPPPPYIERPPAYADVVSNESNMNNLLPENNFTDGSSNGFPNIYDFSLVRSNRFSPNNFGFDFWGFGNRSSNSDTNSARDFMLPPFSNNRSLNFQGGVRPAIRWNVHSRIDRWASADGNAWIRS</sequence>
<dbReference type="PANTHER" id="PTHR36911">
    <property type="entry name" value="LIM ZINC-BINDING DOMAIN-CONTAINING PROTEIN-RELATED"/>
    <property type="match status" value="1"/>
</dbReference>
<reference evidence="3" key="3">
    <citation type="submission" date="2015-06" db="UniProtKB">
        <authorList>
            <consortium name="EnsemblMetazoa"/>
        </authorList>
    </citation>
    <scope>IDENTIFICATION</scope>
</reference>
<accession>T1FTT4</accession>
<feature type="compositionally biased region" description="Low complexity" evidence="1">
    <location>
        <begin position="239"/>
        <end position="252"/>
    </location>
</feature>
<feature type="region of interest" description="Disordered" evidence="1">
    <location>
        <begin position="129"/>
        <end position="156"/>
    </location>
</feature>
<evidence type="ECO:0000313" key="3">
    <source>
        <dbReference type="EnsemblMetazoa" id="HelroP192309"/>
    </source>
</evidence>
<evidence type="ECO:0000313" key="2">
    <source>
        <dbReference type="EMBL" id="ESO01362.1"/>
    </source>
</evidence>
<organism evidence="3 4">
    <name type="scientific">Helobdella robusta</name>
    <name type="common">Californian leech</name>
    <dbReference type="NCBI Taxonomy" id="6412"/>
    <lineage>
        <taxon>Eukaryota</taxon>
        <taxon>Metazoa</taxon>
        <taxon>Spiralia</taxon>
        <taxon>Lophotrochozoa</taxon>
        <taxon>Annelida</taxon>
        <taxon>Clitellata</taxon>
        <taxon>Hirudinea</taxon>
        <taxon>Rhynchobdellida</taxon>
        <taxon>Glossiphoniidae</taxon>
        <taxon>Helobdella</taxon>
    </lineage>
</organism>
<dbReference type="HOGENOM" id="CLU_542153_0_0_1"/>
<keyword evidence="4" id="KW-1185">Reference proteome</keyword>
<dbReference type="CTD" id="20212231"/>
<reference evidence="4" key="1">
    <citation type="submission" date="2012-12" db="EMBL/GenBank/DDBJ databases">
        <authorList>
            <person name="Hellsten U."/>
            <person name="Grimwood J."/>
            <person name="Chapman J.A."/>
            <person name="Shapiro H."/>
            <person name="Aerts A."/>
            <person name="Otillar R.P."/>
            <person name="Terry A.Y."/>
            <person name="Boore J.L."/>
            <person name="Simakov O."/>
            <person name="Marletaz F."/>
            <person name="Cho S.-J."/>
            <person name="Edsinger-Gonzales E."/>
            <person name="Havlak P."/>
            <person name="Kuo D.-H."/>
            <person name="Larsson T."/>
            <person name="Lv J."/>
            <person name="Arendt D."/>
            <person name="Savage R."/>
            <person name="Osoegawa K."/>
            <person name="de Jong P."/>
            <person name="Lindberg D.R."/>
            <person name="Seaver E.C."/>
            <person name="Weisblat D.A."/>
            <person name="Putnam N.H."/>
            <person name="Grigoriev I.V."/>
            <person name="Rokhsar D.S."/>
        </authorList>
    </citation>
    <scope>NUCLEOTIDE SEQUENCE</scope>
</reference>
<dbReference type="EMBL" id="AMQM01005079">
    <property type="status" value="NOT_ANNOTATED_CDS"/>
    <property type="molecule type" value="Genomic_DNA"/>
</dbReference>
<dbReference type="PANTHER" id="PTHR36911:SF1">
    <property type="entry name" value="LIM ZINC-BINDING DOMAIN-CONTAINING PROTEIN"/>
    <property type="match status" value="1"/>
</dbReference>
<feature type="compositionally biased region" description="Acidic residues" evidence="1">
    <location>
        <begin position="134"/>
        <end position="149"/>
    </location>
</feature>
<name>T1FTT4_HELRO</name>
<protein>
    <submittedName>
        <fullName evidence="2 3">Uncharacterized protein</fullName>
    </submittedName>
</protein>
<gene>
    <name evidence="3" type="primary">20212231</name>
    <name evidence="2" type="ORF">HELRODRAFT_192309</name>
</gene>
<feature type="region of interest" description="Disordered" evidence="1">
    <location>
        <begin position="343"/>
        <end position="390"/>
    </location>
</feature>
<dbReference type="KEGG" id="hro:HELRODRAFT_192309"/>
<dbReference type="GO" id="GO:0004402">
    <property type="term" value="F:histone acetyltransferase activity"/>
    <property type="evidence" value="ECO:0000318"/>
    <property type="project" value="GO_Central"/>
</dbReference>
<reference evidence="2 4" key="2">
    <citation type="journal article" date="2013" name="Nature">
        <title>Insights into bilaterian evolution from three spiralian genomes.</title>
        <authorList>
            <person name="Simakov O."/>
            <person name="Marletaz F."/>
            <person name="Cho S.J."/>
            <person name="Edsinger-Gonzales E."/>
            <person name="Havlak P."/>
            <person name="Hellsten U."/>
            <person name="Kuo D.H."/>
            <person name="Larsson T."/>
            <person name="Lv J."/>
            <person name="Arendt D."/>
            <person name="Savage R."/>
            <person name="Osoegawa K."/>
            <person name="de Jong P."/>
            <person name="Grimwood J."/>
            <person name="Chapman J.A."/>
            <person name="Shapiro H."/>
            <person name="Aerts A."/>
            <person name="Otillar R.P."/>
            <person name="Terry A.Y."/>
            <person name="Boore J.L."/>
            <person name="Grigoriev I.V."/>
            <person name="Lindberg D.R."/>
            <person name="Seaver E.C."/>
            <person name="Weisblat D.A."/>
            <person name="Putnam N.H."/>
            <person name="Rokhsar D.S."/>
        </authorList>
    </citation>
    <scope>NUCLEOTIDE SEQUENCE</scope>
</reference>
<evidence type="ECO:0000313" key="4">
    <source>
        <dbReference type="Proteomes" id="UP000015101"/>
    </source>
</evidence>
<proteinExistence type="predicted"/>
<feature type="compositionally biased region" description="Low complexity" evidence="1">
    <location>
        <begin position="263"/>
        <end position="279"/>
    </location>
</feature>
<dbReference type="EnsemblMetazoa" id="HelroT192309">
    <property type="protein sequence ID" value="HelroP192309"/>
    <property type="gene ID" value="HelroG192309"/>
</dbReference>
<feature type="compositionally biased region" description="Low complexity" evidence="1">
    <location>
        <begin position="20"/>
        <end position="36"/>
    </location>
</feature>
<dbReference type="EMBL" id="KB096785">
    <property type="protein sequence ID" value="ESO01362.1"/>
    <property type="molecule type" value="Genomic_DNA"/>
</dbReference>
<dbReference type="RefSeq" id="XP_009020598.1">
    <property type="nucleotide sequence ID" value="XM_009022350.1"/>
</dbReference>
<dbReference type="AlphaFoldDB" id="T1FTT4"/>
<dbReference type="Proteomes" id="UP000015101">
    <property type="component" value="Unassembled WGS sequence"/>
</dbReference>
<feature type="region of interest" description="Disordered" evidence="1">
    <location>
        <begin position="1"/>
        <end position="36"/>
    </location>
</feature>